<feature type="region of interest" description="Disordered" evidence="18">
    <location>
        <begin position="758"/>
        <end position="783"/>
    </location>
</feature>
<keyword evidence="7" id="KW-1162">Viral penetration into host cytoplasm</keyword>
<evidence type="ECO:0000256" key="6">
    <source>
        <dbReference type="ARBA" id="ARBA00022581"/>
    </source>
</evidence>
<keyword evidence="15" id="KW-1038">Host endoplasmic reticulum</keyword>
<dbReference type="InterPro" id="IPR002532">
    <property type="entry name" value="Hanta_Gc_N"/>
</dbReference>
<dbReference type="EMBL" id="KR537454">
    <property type="protein sequence ID" value="ALD84359.1"/>
    <property type="molecule type" value="Viral_cRNA"/>
</dbReference>
<evidence type="ECO:0000256" key="5">
    <source>
        <dbReference type="ARBA" id="ARBA00022510"/>
    </source>
</evidence>
<feature type="transmembrane region" description="Helical" evidence="19">
    <location>
        <begin position="1326"/>
        <end position="1350"/>
    </location>
</feature>
<evidence type="ECO:0000256" key="16">
    <source>
        <dbReference type="ARBA" id="ARBA00023296"/>
    </source>
</evidence>
<evidence type="ECO:0000256" key="11">
    <source>
        <dbReference type="ARBA" id="ARBA00022870"/>
    </source>
</evidence>
<keyword evidence="14" id="KW-0325">Glycoprotein</keyword>
<evidence type="ECO:0000313" key="23">
    <source>
        <dbReference type="EMBL" id="ALD84359.1"/>
    </source>
</evidence>
<keyword evidence="13" id="KW-1015">Disulfide bond</keyword>
<evidence type="ECO:0000256" key="9">
    <source>
        <dbReference type="ARBA" id="ARBA00022812"/>
    </source>
</evidence>
<dbReference type="Pfam" id="PF20682">
    <property type="entry name" value="Hanta_Gc_C"/>
    <property type="match status" value="1"/>
</dbReference>
<name>A0A0M4KEM7_9VIRU</name>
<dbReference type="GO" id="GO:0046718">
    <property type="term" value="P:symbiont entry into host cell"/>
    <property type="evidence" value="ECO:0007669"/>
    <property type="project" value="UniProtKB-KW"/>
</dbReference>
<reference evidence="23 24" key="1">
    <citation type="journal article" date="2015" name="Am. J. Trop. Med. Hyg.">
        <title>Genomic Characterization of Yogue, Kasokero, Issyk-Kul, Keterah, Gossas, and Thiafora Viruses: Nairoviruses Naturally Infecting Bats, Shrews, and Ticks.</title>
        <authorList>
            <person name="Walker P.J."/>
            <person name="Widen S.G."/>
            <person name="Firth C."/>
            <person name="Blasdell K.R."/>
            <person name="Wood T.G."/>
            <person name="Travassos da Rosa A.P."/>
            <person name="Guzman H."/>
            <person name="Tesh R.B."/>
            <person name="Vasilakis N."/>
        </authorList>
    </citation>
    <scope>NUCLEOTIDE SEQUENCE [LARGE SCALE GENOMIC DNA]</scope>
    <source>
        <strain evidence="23">DakAnD 56</strain>
    </source>
</reference>
<evidence type="ECO:0000313" key="24">
    <source>
        <dbReference type="Proteomes" id="UP000204259"/>
    </source>
</evidence>
<keyword evidence="12 19" id="KW-0472">Membrane</keyword>
<dbReference type="GO" id="GO:0055036">
    <property type="term" value="C:virion membrane"/>
    <property type="evidence" value="ECO:0007669"/>
    <property type="project" value="UniProtKB-SubCell"/>
</dbReference>
<evidence type="ECO:0000256" key="18">
    <source>
        <dbReference type="SAM" id="MobiDB-lite"/>
    </source>
</evidence>
<keyword evidence="4" id="KW-1168">Fusion of virus membrane with host membrane</keyword>
<dbReference type="Proteomes" id="UP000204259">
    <property type="component" value="Genome"/>
</dbReference>
<proteinExistence type="predicted"/>
<keyword evidence="10" id="KW-0946">Virion</keyword>
<comment type="subcellular location">
    <subcellularLocation>
        <location evidence="1">Host Golgi apparatus membrane</location>
        <topology evidence="1">Single-pass type I membrane protein</topology>
    </subcellularLocation>
    <subcellularLocation>
        <location evidence="3">Host endoplasmic reticulum membrane</location>
        <topology evidence="3">Single-pass type I membrane protein</topology>
    </subcellularLocation>
    <subcellularLocation>
        <location evidence="2">Virion membrane</location>
        <topology evidence="2">Single-pass membrane protein</topology>
    </subcellularLocation>
</comment>
<evidence type="ECO:0000256" key="10">
    <source>
        <dbReference type="ARBA" id="ARBA00022844"/>
    </source>
</evidence>
<dbReference type="GO" id="GO:0039654">
    <property type="term" value="P:fusion of virus membrane with host endosome membrane"/>
    <property type="evidence" value="ECO:0007669"/>
    <property type="project" value="UniProtKB-KW"/>
</dbReference>
<evidence type="ECO:0000259" key="20">
    <source>
        <dbReference type="Pfam" id="PF01561"/>
    </source>
</evidence>
<dbReference type="Pfam" id="PF20726">
    <property type="entry name" value="Nairovirus_Gn"/>
    <property type="match status" value="1"/>
</dbReference>
<evidence type="ECO:0000256" key="14">
    <source>
        <dbReference type="ARBA" id="ARBA00023180"/>
    </source>
</evidence>
<evidence type="ECO:0000256" key="2">
    <source>
        <dbReference type="ARBA" id="ARBA00004381"/>
    </source>
</evidence>
<evidence type="ECO:0000256" key="12">
    <source>
        <dbReference type="ARBA" id="ARBA00023136"/>
    </source>
</evidence>
<evidence type="ECO:0000256" key="15">
    <source>
        <dbReference type="ARBA" id="ARBA00023184"/>
    </source>
</evidence>
<feature type="domain" description="Hantavirus glycoprotein Gc N-terminal" evidence="20">
    <location>
        <begin position="811"/>
        <end position="1134"/>
    </location>
</feature>
<keyword evidence="6" id="KW-0945">Host-virus interaction</keyword>
<evidence type="ECO:0000259" key="21">
    <source>
        <dbReference type="Pfam" id="PF20682"/>
    </source>
</evidence>
<evidence type="ECO:0000256" key="17">
    <source>
        <dbReference type="ARBA" id="ARBA00031199"/>
    </source>
</evidence>
<evidence type="ECO:0000256" key="13">
    <source>
        <dbReference type="ARBA" id="ARBA00023157"/>
    </source>
</evidence>
<feature type="transmembrane region" description="Helical" evidence="19">
    <location>
        <begin position="697"/>
        <end position="714"/>
    </location>
</feature>
<keyword evidence="19" id="KW-0812">Transmembrane</keyword>
<evidence type="ECO:0000256" key="1">
    <source>
        <dbReference type="ARBA" id="ARBA00004244"/>
    </source>
</evidence>
<evidence type="ECO:0000256" key="4">
    <source>
        <dbReference type="ARBA" id="ARBA00022506"/>
    </source>
</evidence>
<evidence type="ECO:0000259" key="22">
    <source>
        <dbReference type="Pfam" id="PF20726"/>
    </source>
</evidence>
<organism evidence="23 24">
    <name type="scientific">Yogue virus</name>
    <dbReference type="NCBI Taxonomy" id="1712572"/>
    <lineage>
        <taxon>Viruses</taxon>
        <taxon>Riboviria</taxon>
        <taxon>Orthornavirae</taxon>
        <taxon>Negarnaviricota</taxon>
        <taxon>Polyploviricotina</taxon>
        <taxon>Bunyaviricetes</taxon>
        <taxon>Hareavirales</taxon>
        <taxon>Nairoviridae</taxon>
        <taxon>Orthonairovirus</taxon>
        <taxon>Orthonairovirus yogueense</taxon>
    </lineage>
</organism>
<dbReference type="InterPro" id="IPR048801">
    <property type="entry name" value="Gn_nairovirus"/>
</dbReference>
<keyword evidence="11" id="KW-1043">Host membrane</keyword>
<dbReference type="Pfam" id="PF01561">
    <property type="entry name" value="Hanta_Gc_N"/>
    <property type="match status" value="1"/>
</dbReference>
<keyword evidence="16" id="KW-1160">Virus entry into host cell</keyword>
<feature type="transmembrane region" description="Helical" evidence="19">
    <location>
        <begin position="568"/>
        <end position="601"/>
    </location>
</feature>
<dbReference type="GO" id="GO:0044167">
    <property type="term" value="C:host cell endoplasmic reticulum membrane"/>
    <property type="evidence" value="ECO:0007669"/>
    <property type="project" value="UniProtKB-SubCell"/>
</dbReference>
<dbReference type="GeneID" id="27246503"/>
<dbReference type="GO" id="GO:0044178">
    <property type="term" value="C:host cell Golgi membrane"/>
    <property type="evidence" value="ECO:0007669"/>
    <property type="project" value="UniProtKB-SubCell"/>
</dbReference>
<dbReference type="Gene3D" id="1.10.8.1320">
    <property type="match status" value="1"/>
</dbReference>
<evidence type="ECO:0000256" key="3">
    <source>
        <dbReference type="ARBA" id="ARBA00004482"/>
    </source>
</evidence>
<dbReference type="RefSeq" id="YP_009246490.1">
    <property type="nucleotide sequence ID" value="NC_029935.1"/>
</dbReference>
<keyword evidence="23" id="KW-0261">Viral envelope protein</keyword>
<feature type="compositionally biased region" description="Polar residues" evidence="18">
    <location>
        <begin position="35"/>
        <end position="70"/>
    </location>
</feature>
<evidence type="ECO:0000256" key="19">
    <source>
        <dbReference type="SAM" id="Phobius"/>
    </source>
</evidence>
<dbReference type="InterPro" id="IPR048791">
    <property type="entry name" value="Gc_C_bunya"/>
</dbReference>
<keyword evidence="24" id="KW-1185">Reference proteome</keyword>
<dbReference type="KEGG" id="vg:27246503"/>
<dbReference type="GO" id="GO:0019062">
    <property type="term" value="P:virion attachment to host cell"/>
    <property type="evidence" value="ECO:0007669"/>
    <property type="project" value="UniProtKB-KW"/>
</dbReference>
<keyword evidence="5" id="KW-1170">Fusion of virus membrane with host endosomal membrane</keyword>
<evidence type="ECO:0000256" key="8">
    <source>
        <dbReference type="ARBA" id="ARBA00022804"/>
    </source>
</evidence>
<keyword evidence="9" id="KW-1040">Host Golgi apparatus</keyword>
<sequence length="1395" mass="156962">MSLNNGVRTYVGFVALFLILFGKLTVADGNTTLVMPTTENTSRGPTSPGNTTTQSMVTKEGNSTVKQTESTTEEPRIGTLGSTAIRPTTGVRVERDQSRIGETIDRLVVRLQSGSSKLTLSRPVRRDLTMEKKEFETAVAGLELDEISLEKLKQESLYRSVTKVTFALRPNARFAYEAEHGSEVMITGKLNRFTRFDRVNIDDRTMFESFQNLTNSNMIALCTYFGLYYNSTTKGTKAIKGATCNMDEMCRAEIEVANVGHLDHYENIKVFDKPELPVIVIAYLTRQMGFTYKDLVLQEQLENCLFFHPYNPKVCMETNWHNRVYPITHFVIERKFLKPSSSLTLCGIKKGMPGKIKGTWYFSKTRVRIHLGDPETAGRRRLLAVERRRRLPSRVNIRCQFGSHLIKMDKYAIVNEHRSLPNARSGFCNNSIFTNLPLGSEFGCYRVGSEKTHIQCKPHHHAYDGEQTCNITSPENCEDNHLCAEVTLNGQGIVTARAHDGRVELKHCLEKCSFSFKMVSDLEILFTCPSGEQHRFHSNIIDAQCPFRDRLGKYALYVCRATHRPTLLYIVILWLVAGILIVTTIIQLAVLCMKVYCYLVIKLKSKLDRGRGTCTFCNESVCSTEEWQRHEGCRRGKCPYCGCKGGDVDIKRHASVCLQRETTLEHDKGIIEIRRTPRWALKIGCLLNGMQGKPARGAWLVVLIVMLIILVKPVSGFATDDKIDGIWEEGIVEVTNCRQGCWYENDICQCEEKERGGSRRLLSETPTQKPTAAKSVKSHTSGRQIRRSLDVEAPWGTIHIPETYSPVGSVKHISLSWESSKVVGKKVILSGKSTALLKLNPRTSTSWEMSSEDSNEKKVLTLSILDYTQVYSSRFEYITGDRKVTTWAEGSCTGPCPKECGCSDPTCHTKEWPNSRNWRCNPTWCWGIGTGCSCCAAKVVDLYERWLVSLWQIEYLKTPVVACLEFDHDNRVCDVVEAGIEMQLGPVTVAFSDPFGEQRILPRRIAVYHKRDTDHEHVDLLHNHGIGGADQYCKLESCTHGTAGDYQITDPDALVYDDVTSMNYFKKIDTHNKEWMSWEGVNLGYYCNPGDWTTCTAENIVERNSESFKNRNDMERNFTKSHFFHSSRVYGAGNSLAMDLKARPIQSGGSINVYITVNNLELSSKKVALEGLRLQLRSCSGCFGCNIGAECQISMSITEPEQFHLHLKSLTPGITVPDTSFLVTSEEERNFKVRIFSIEKSGNFCLELFESKLCKTCRREDVSACTSLNLEDPKPVLLEHRSTLFSKSNKTCGGGLLSCWSESAGGLLKGVGSFLVGQFGSIFKGILSFLIPIALVAGLIFFSPQIFGLLRMCKKGRSVVGYKRRFYRPLTEDKEVNLTAEEKAFLGGVIGKKKE</sequence>
<feature type="domain" description="Glycoprotein Gc C-terminal bunyavirales" evidence="21">
    <location>
        <begin position="1138"/>
        <end position="1346"/>
    </location>
</feature>
<evidence type="ECO:0000256" key="7">
    <source>
        <dbReference type="ARBA" id="ARBA00022595"/>
    </source>
</evidence>
<feature type="domain" description="Structural glycoprotein Gn nairovirus" evidence="22">
    <location>
        <begin position="398"/>
        <end position="716"/>
    </location>
</feature>
<feature type="region of interest" description="Disordered" evidence="18">
    <location>
        <begin position="35"/>
        <end position="74"/>
    </location>
</feature>
<accession>A0A0M4KEM7</accession>
<keyword evidence="8" id="KW-1161">Viral attachment to host cell</keyword>
<protein>
    <recommendedName>
        <fullName evidence="17">M polyprotein</fullName>
    </recommendedName>
</protein>
<dbReference type="GO" id="GO:0019031">
    <property type="term" value="C:viral envelope"/>
    <property type="evidence" value="ECO:0007669"/>
    <property type="project" value="UniProtKB-KW"/>
</dbReference>
<keyword evidence="19" id="KW-1133">Transmembrane helix</keyword>